<name>A0AAV0ZCY5_VICFA</name>
<evidence type="ECO:0000313" key="3">
    <source>
        <dbReference type="Proteomes" id="UP001157006"/>
    </source>
</evidence>
<accession>A0AAV0ZCY5</accession>
<evidence type="ECO:0000259" key="1">
    <source>
        <dbReference type="Pfam" id="PF00078"/>
    </source>
</evidence>
<dbReference type="Proteomes" id="UP001157006">
    <property type="component" value="Chromosome 2"/>
</dbReference>
<proteinExistence type="predicted"/>
<dbReference type="EMBL" id="OX451737">
    <property type="protein sequence ID" value="CAI8596515.1"/>
    <property type="molecule type" value="Genomic_DNA"/>
</dbReference>
<dbReference type="InterPro" id="IPR000477">
    <property type="entry name" value="RT_dom"/>
</dbReference>
<dbReference type="Pfam" id="PF00078">
    <property type="entry name" value="RVT_1"/>
    <property type="match status" value="1"/>
</dbReference>
<protein>
    <recommendedName>
        <fullName evidence="1">Reverse transcriptase domain-containing protein</fullName>
    </recommendedName>
</protein>
<dbReference type="PANTHER" id="PTHR31635:SF196">
    <property type="entry name" value="REVERSE TRANSCRIPTASE DOMAIN-CONTAINING PROTEIN-RELATED"/>
    <property type="match status" value="1"/>
</dbReference>
<evidence type="ECO:0000313" key="2">
    <source>
        <dbReference type="EMBL" id="CAI8596515.1"/>
    </source>
</evidence>
<organism evidence="2 3">
    <name type="scientific">Vicia faba</name>
    <name type="common">Broad bean</name>
    <name type="synonym">Faba vulgaris</name>
    <dbReference type="NCBI Taxonomy" id="3906"/>
    <lineage>
        <taxon>Eukaryota</taxon>
        <taxon>Viridiplantae</taxon>
        <taxon>Streptophyta</taxon>
        <taxon>Embryophyta</taxon>
        <taxon>Tracheophyta</taxon>
        <taxon>Spermatophyta</taxon>
        <taxon>Magnoliopsida</taxon>
        <taxon>eudicotyledons</taxon>
        <taxon>Gunneridae</taxon>
        <taxon>Pentapetalae</taxon>
        <taxon>rosids</taxon>
        <taxon>fabids</taxon>
        <taxon>Fabales</taxon>
        <taxon>Fabaceae</taxon>
        <taxon>Papilionoideae</taxon>
        <taxon>50 kb inversion clade</taxon>
        <taxon>NPAAA clade</taxon>
        <taxon>Hologalegina</taxon>
        <taxon>IRL clade</taxon>
        <taxon>Fabeae</taxon>
        <taxon>Vicia</taxon>
    </lineage>
</organism>
<keyword evidence="3" id="KW-1185">Reference proteome</keyword>
<dbReference type="PANTHER" id="PTHR31635">
    <property type="entry name" value="REVERSE TRANSCRIPTASE DOMAIN-CONTAINING PROTEIN-RELATED"/>
    <property type="match status" value="1"/>
</dbReference>
<gene>
    <name evidence="2" type="ORF">VFH_II039080</name>
</gene>
<dbReference type="AlphaFoldDB" id="A0AAV0ZCY5"/>
<sequence>MFTATFLALIPKLDNLVFLDDYRPIFFVDSLYRILLKLLLERLKVVFGKLISPSRSTFICIRNMLDEVLVLNEVMDFARRNKMSYLLLKVDFEKAYDCVSWIFPRFMLGRMGFCFK</sequence>
<reference evidence="2 3" key="1">
    <citation type="submission" date="2023-01" db="EMBL/GenBank/DDBJ databases">
        <authorList>
            <person name="Kreplak J."/>
        </authorList>
    </citation>
    <scope>NUCLEOTIDE SEQUENCE [LARGE SCALE GENOMIC DNA]</scope>
</reference>
<feature type="domain" description="Reverse transcriptase" evidence="1">
    <location>
        <begin position="10"/>
        <end position="101"/>
    </location>
</feature>